<accession>A0A4D7CTF7</accession>
<dbReference type="EMBL" id="CP039712">
    <property type="protein sequence ID" value="QCI85656.1"/>
    <property type="molecule type" value="Genomic_DNA"/>
</dbReference>
<gene>
    <name evidence="1" type="ORF">FA707_01135</name>
</gene>
<proteinExistence type="predicted"/>
<dbReference type="RefSeq" id="WP_136952502.1">
    <property type="nucleotide sequence ID" value="NZ_CP039712.1"/>
</dbReference>
<evidence type="ECO:0000313" key="2">
    <source>
        <dbReference type="Proteomes" id="UP000298615"/>
    </source>
</evidence>
<sequence length="98" mass="10938">MVPAIIYWACILVGIAWTVLTIGLSLFYLARKENGNLWAFAFFNVLVVILLAIILFVYKKWDFGISTYSSLITSLIWANLALTVIQAILGRVKKTVAA</sequence>
<keyword evidence="2" id="KW-1185">Reference proteome</keyword>
<protein>
    <submittedName>
        <fullName evidence="1">Uncharacterized protein</fullName>
    </submittedName>
</protein>
<dbReference type="OrthoDB" id="2298188at2"/>
<dbReference type="AlphaFoldDB" id="A0A4D7CTF7"/>
<name>A0A4D7CTF7_9ENTE</name>
<reference evidence="1 2" key="1">
    <citation type="submission" date="2019-04" db="EMBL/GenBank/DDBJ databases">
        <title>Vagococcus sp. nov., isolated from faeces of yaks (Bos grunniens).</title>
        <authorList>
            <person name="Ge Y."/>
        </authorList>
    </citation>
    <scope>NUCLEOTIDE SEQUENCE [LARGE SCALE GENOMIC DNA]</scope>
    <source>
        <strain evidence="1 2">MN-17</strain>
    </source>
</reference>
<dbReference type="Proteomes" id="UP000298615">
    <property type="component" value="Chromosome"/>
</dbReference>
<evidence type="ECO:0000313" key="1">
    <source>
        <dbReference type="EMBL" id="QCI85656.1"/>
    </source>
</evidence>
<dbReference type="KEGG" id="vao:FA707_01135"/>
<organism evidence="1 2">
    <name type="scientific">Vagococcus zengguangii</name>
    <dbReference type="NCBI Taxonomy" id="2571750"/>
    <lineage>
        <taxon>Bacteria</taxon>
        <taxon>Bacillati</taxon>
        <taxon>Bacillota</taxon>
        <taxon>Bacilli</taxon>
        <taxon>Lactobacillales</taxon>
        <taxon>Enterococcaceae</taxon>
        <taxon>Vagococcus</taxon>
    </lineage>
</organism>